<keyword evidence="1 3" id="KW-0853">WD repeat</keyword>
<dbReference type="PROSITE" id="PS50294">
    <property type="entry name" value="WD_REPEATS_REGION"/>
    <property type="match status" value="1"/>
</dbReference>
<dbReference type="EMBL" id="JABFOF010000003">
    <property type="protein sequence ID" value="KAG2401109.1"/>
    <property type="molecule type" value="Genomic_DNA"/>
</dbReference>
<evidence type="ECO:0000256" key="3">
    <source>
        <dbReference type="PROSITE-ProRule" id="PRU00221"/>
    </source>
</evidence>
<keyword evidence="4" id="KW-0479">Metal-binding</keyword>
<dbReference type="PANTHER" id="PTHR15574:SF21">
    <property type="entry name" value="DDB1- AND CUL4-ASSOCIATED FACTOR 8"/>
    <property type="match status" value="1"/>
</dbReference>
<dbReference type="InterPro" id="IPR045151">
    <property type="entry name" value="DCAF8"/>
</dbReference>
<dbReference type="Pfam" id="PF00400">
    <property type="entry name" value="WD40"/>
    <property type="match status" value="3"/>
</dbReference>
<evidence type="ECO:0000259" key="5">
    <source>
        <dbReference type="PROSITE" id="PS51501"/>
    </source>
</evidence>
<evidence type="ECO:0000256" key="4">
    <source>
        <dbReference type="PROSITE-ProRule" id="PRU00834"/>
    </source>
</evidence>
<dbReference type="Pfam" id="PF05180">
    <property type="entry name" value="zf-DNL"/>
    <property type="match status" value="1"/>
</dbReference>
<comment type="caution">
    <text evidence="6">The sequence shown here is derived from an EMBL/GenBank/DDBJ whole genome shotgun (WGS) entry which is preliminary data.</text>
</comment>
<sequence length="711" mass="79837">MNKRPITAVYKAIPDLCHRELGHLPPRNFAHRLGASEDLVLRLDVLRKLQKHRGCVNTVSFNTDGDILVSGSDDFRVILWDWETGRIKLSFHSGHNNNVFQAKIMPHSEDRSIVTCAADGQVRHAKILENGGVETKFLAKHQGRAHKLAIEPGSPHIFYTCGEDGLVQHFDLRTGVATELFTCQPIQDRWNYMPVIHLNAIAIDPRNPNLFAVAGTDEYTRLYDIRKYKWDGSTDFGQPTDFFCPPHLIGDERVGITGLVFSEQRELLVSYNDEFIYLFTQDMGLGPDHEPGFPKSMNCDAGELGFSHGSVWSQSNMDGDEKITPQVFKGHRNCDTVKGVNFFGPNCEYVVSGSDCGRIFVWKKKSGQLIRVMEADKHVVNCIESHPHTMVLASSGIEHDIKIWTPKALEKATLPKIIQQRLEHTAIREFWVGAHCSTGRGTNFSAGTSLKKVHVCDRVHWFSIGGGGFDEDYLIMSEKPKARGWMYRIASPEDLMLQLLSLPRRRLRTENNGENSTTDRDLLHYLQMMGMVTYRASSILMCDDALDSDAKDNILPIINDRCLSLSPLSKDAAMGLVLSAAVGRGWTTGSGMEGPSVPAVGRGNESGNISTFPWSLFTKSPRRRMLVAFTCTICGQRTTRAINPHAYTDGTVFVQCCGCNAYHKLVDHLNLFQETNCYLNSSFKFKGEGWDDLKFRYMDDNDDDNDIFPIS</sequence>
<accession>A0A8T0KPQ2</accession>
<gene>
    <name evidence="6" type="ORF">HKW66_Vig0198550</name>
</gene>
<dbReference type="GO" id="GO:0080008">
    <property type="term" value="C:Cul4-RING E3 ubiquitin ligase complex"/>
    <property type="evidence" value="ECO:0007669"/>
    <property type="project" value="TreeGrafter"/>
</dbReference>
<dbReference type="PROSITE" id="PS50082">
    <property type="entry name" value="WD_REPEATS_2"/>
    <property type="match status" value="1"/>
</dbReference>
<keyword evidence="4" id="KW-0862">Zinc</keyword>
<dbReference type="InterPro" id="IPR007853">
    <property type="entry name" value="Znf_DNL-typ"/>
</dbReference>
<feature type="domain" description="DNL-type" evidence="5">
    <location>
        <begin position="620"/>
        <end position="711"/>
    </location>
</feature>
<proteinExistence type="predicted"/>
<keyword evidence="2" id="KW-0677">Repeat</keyword>
<protein>
    <recommendedName>
        <fullName evidence="5">DNL-type domain-containing protein</fullName>
    </recommendedName>
</protein>
<keyword evidence="4" id="KW-0863">Zinc-finger</keyword>
<dbReference type="SUPFAM" id="SSF50978">
    <property type="entry name" value="WD40 repeat-like"/>
    <property type="match status" value="1"/>
</dbReference>
<evidence type="ECO:0000313" key="7">
    <source>
        <dbReference type="Proteomes" id="UP000743370"/>
    </source>
</evidence>
<dbReference type="Proteomes" id="UP000743370">
    <property type="component" value="Unassembled WGS sequence"/>
</dbReference>
<dbReference type="Gene3D" id="2.130.10.10">
    <property type="entry name" value="YVTN repeat-like/Quinoprotein amine dehydrogenase"/>
    <property type="match status" value="1"/>
</dbReference>
<dbReference type="InterPro" id="IPR001680">
    <property type="entry name" value="WD40_rpt"/>
</dbReference>
<dbReference type="PANTHER" id="PTHR15574">
    <property type="entry name" value="WD REPEAT DOMAIN-CONTAINING FAMILY"/>
    <property type="match status" value="1"/>
</dbReference>
<evidence type="ECO:0000313" key="6">
    <source>
        <dbReference type="EMBL" id="KAG2401109.1"/>
    </source>
</evidence>
<evidence type="ECO:0000256" key="2">
    <source>
        <dbReference type="ARBA" id="ARBA00022737"/>
    </source>
</evidence>
<name>A0A8T0KPQ2_PHAAN</name>
<feature type="repeat" description="WD" evidence="3">
    <location>
        <begin position="49"/>
        <end position="90"/>
    </location>
</feature>
<organism evidence="6 7">
    <name type="scientific">Phaseolus angularis</name>
    <name type="common">Azuki bean</name>
    <name type="synonym">Vigna angularis</name>
    <dbReference type="NCBI Taxonomy" id="3914"/>
    <lineage>
        <taxon>Eukaryota</taxon>
        <taxon>Viridiplantae</taxon>
        <taxon>Streptophyta</taxon>
        <taxon>Embryophyta</taxon>
        <taxon>Tracheophyta</taxon>
        <taxon>Spermatophyta</taxon>
        <taxon>Magnoliopsida</taxon>
        <taxon>eudicotyledons</taxon>
        <taxon>Gunneridae</taxon>
        <taxon>Pentapetalae</taxon>
        <taxon>rosids</taxon>
        <taxon>fabids</taxon>
        <taxon>Fabales</taxon>
        <taxon>Fabaceae</taxon>
        <taxon>Papilionoideae</taxon>
        <taxon>50 kb inversion clade</taxon>
        <taxon>NPAAA clade</taxon>
        <taxon>indigoferoid/millettioid clade</taxon>
        <taxon>Phaseoleae</taxon>
        <taxon>Vigna</taxon>
    </lineage>
</organism>
<dbReference type="SMART" id="SM00320">
    <property type="entry name" value="WD40"/>
    <property type="match status" value="6"/>
</dbReference>
<reference evidence="6 7" key="1">
    <citation type="submission" date="2020-05" db="EMBL/GenBank/DDBJ databases">
        <title>Vigna angularis (adzuki bean) Var. LongXiaoDou No. 4 denovo assembly.</title>
        <authorList>
            <person name="Xiang H."/>
        </authorList>
    </citation>
    <scope>NUCLEOTIDE SEQUENCE [LARGE SCALE GENOMIC DNA]</scope>
    <source>
        <tissue evidence="6">Leaf</tissue>
    </source>
</reference>
<dbReference type="AlphaFoldDB" id="A0A8T0KPQ2"/>
<dbReference type="InterPro" id="IPR015943">
    <property type="entry name" value="WD40/YVTN_repeat-like_dom_sf"/>
</dbReference>
<dbReference type="GO" id="GO:0005737">
    <property type="term" value="C:cytoplasm"/>
    <property type="evidence" value="ECO:0007669"/>
    <property type="project" value="TreeGrafter"/>
</dbReference>
<dbReference type="InterPro" id="IPR036322">
    <property type="entry name" value="WD40_repeat_dom_sf"/>
</dbReference>
<evidence type="ECO:0000256" key="1">
    <source>
        <dbReference type="ARBA" id="ARBA00022574"/>
    </source>
</evidence>
<dbReference type="GO" id="GO:0008270">
    <property type="term" value="F:zinc ion binding"/>
    <property type="evidence" value="ECO:0007669"/>
    <property type="project" value="UniProtKB-KW"/>
</dbReference>
<dbReference type="PROSITE" id="PS51501">
    <property type="entry name" value="ZF_DNL"/>
    <property type="match status" value="1"/>
</dbReference>